<sequence length="191" mass="21066">MYGNLTLFAVGANPDCQNAANAINENSERPELQQFYLQALGQSQVSQPADSEKSYLLVFETSNFKPYQFTGVCTTGSIVASLNQTDGGISSYAVALQRLMPTLYGQLEYLGKSETALECMLISSMIDGANATAPLRLIGGLDQHTMIEFIDQFPGVSQLGLFEGLKRGNASLTYLYTFRNKMWSETAQWWI</sequence>
<comment type="caution">
    <text evidence="2">The sequence shown here is derived from an EMBL/GenBank/DDBJ whole genome shotgun (WGS) entry which is preliminary data.</text>
</comment>
<evidence type="ECO:0000313" key="2">
    <source>
        <dbReference type="EMBL" id="CAE8743709.1"/>
    </source>
</evidence>
<gene>
    <name evidence="1" type="ORF">PGLA1383_LOCUS43577</name>
    <name evidence="2" type="ORF">PGLA2088_LOCUS51536</name>
</gene>
<evidence type="ECO:0000313" key="3">
    <source>
        <dbReference type="Proteomes" id="UP000626109"/>
    </source>
</evidence>
<dbReference type="EMBL" id="CAJNNW010037669">
    <property type="protein sequence ID" value="CAE8743709.1"/>
    <property type="molecule type" value="Genomic_DNA"/>
</dbReference>
<protein>
    <submittedName>
        <fullName evidence="2">Uncharacterized protein</fullName>
    </submittedName>
</protein>
<accession>A0A813M0T8</accession>
<dbReference type="Proteomes" id="UP000626109">
    <property type="component" value="Unassembled WGS sequence"/>
</dbReference>
<evidence type="ECO:0000313" key="1">
    <source>
        <dbReference type="EMBL" id="CAE8626674.1"/>
    </source>
</evidence>
<evidence type="ECO:0000313" key="4">
    <source>
        <dbReference type="Proteomes" id="UP000654075"/>
    </source>
</evidence>
<organism evidence="2 3">
    <name type="scientific">Polarella glacialis</name>
    <name type="common">Dinoflagellate</name>
    <dbReference type="NCBI Taxonomy" id="89957"/>
    <lineage>
        <taxon>Eukaryota</taxon>
        <taxon>Sar</taxon>
        <taxon>Alveolata</taxon>
        <taxon>Dinophyceae</taxon>
        <taxon>Suessiales</taxon>
        <taxon>Suessiaceae</taxon>
        <taxon>Polarella</taxon>
    </lineage>
</organism>
<dbReference type="AlphaFoldDB" id="A0A813M0T8"/>
<reference evidence="2" key="1">
    <citation type="submission" date="2021-02" db="EMBL/GenBank/DDBJ databases">
        <authorList>
            <person name="Dougan E. K."/>
            <person name="Rhodes N."/>
            <person name="Thang M."/>
            <person name="Chan C."/>
        </authorList>
    </citation>
    <scope>NUCLEOTIDE SEQUENCE</scope>
</reference>
<proteinExistence type="predicted"/>
<dbReference type="Proteomes" id="UP000654075">
    <property type="component" value="Unassembled WGS sequence"/>
</dbReference>
<name>A0A813M0T8_POLGL</name>
<dbReference type="EMBL" id="CAJNNV010029005">
    <property type="protein sequence ID" value="CAE8626674.1"/>
    <property type="molecule type" value="Genomic_DNA"/>
</dbReference>
<keyword evidence="4" id="KW-1185">Reference proteome</keyword>